<evidence type="ECO:0000256" key="2">
    <source>
        <dbReference type="ARBA" id="ARBA00022448"/>
    </source>
</evidence>
<keyword evidence="8" id="KW-1185">Reference proteome</keyword>
<evidence type="ECO:0000313" key="7">
    <source>
        <dbReference type="EMBL" id="MBS4100535.1"/>
    </source>
</evidence>
<feature type="non-terminal residue" evidence="7">
    <location>
        <position position="72"/>
    </location>
</feature>
<accession>A0ABS5N8C6</accession>
<dbReference type="PANTHER" id="PTHR42711">
    <property type="entry name" value="ABC TRANSPORTER ATP-BINDING PROTEIN"/>
    <property type="match status" value="1"/>
</dbReference>
<keyword evidence="3" id="KW-0547">Nucleotide-binding</keyword>
<evidence type="ECO:0000256" key="4">
    <source>
        <dbReference type="ARBA" id="ARBA00022840"/>
    </source>
</evidence>
<protein>
    <submittedName>
        <fullName evidence="7">ATP-binding cassette domain-containing protein</fullName>
    </submittedName>
</protein>
<keyword evidence="5" id="KW-0046">Antibiotic resistance</keyword>
<evidence type="ECO:0000256" key="5">
    <source>
        <dbReference type="ARBA" id="ARBA00023251"/>
    </source>
</evidence>
<sequence>MRTGQIPSSPTDLAIDARGLVKHFGATRAVNGVDLQVPTGTVYGVLGPNGAGKTTTISMLATLLRPDAGSAR</sequence>
<comment type="caution">
    <text evidence="7">The sequence shown here is derived from an EMBL/GenBank/DDBJ whole genome shotgun (WGS) entry which is preliminary data.</text>
</comment>
<comment type="subcellular location">
    <subcellularLocation>
        <location evidence="1">Cell membrane</location>
        <topology evidence="1">Peripheral membrane protein</topology>
    </subcellularLocation>
</comment>
<dbReference type="InterPro" id="IPR003439">
    <property type="entry name" value="ABC_transporter-like_ATP-bd"/>
</dbReference>
<evidence type="ECO:0000259" key="6">
    <source>
        <dbReference type="Pfam" id="PF00005"/>
    </source>
</evidence>
<keyword evidence="2" id="KW-0813">Transport</keyword>
<dbReference type="InterPro" id="IPR027417">
    <property type="entry name" value="P-loop_NTPase"/>
</dbReference>
<evidence type="ECO:0000313" key="8">
    <source>
        <dbReference type="Proteomes" id="UP000676853"/>
    </source>
</evidence>
<dbReference type="InterPro" id="IPR050763">
    <property type="entry name" value="ABC_transporter_ATP-binding"/>
</dbReference>
<proteinExistence type="predicted"/>
<gene>
    <name evidence="7" type="ORF">KFZ73_04730</name>
</gene>
<dbReference type="PANTHER" id="PTHR42711:SF19">
    <property type="entry name" value="DOXORUBICIN RESISTANCE ATP-BINDING PROTEIN DRRA"/>
    <property type="match status" value="1"/>
</dbReference>
<evidence type="ECO:0000256" key="3">
    <source>
        <dbReference type="ARBA" id="ARBA00022741"/>
    </source>
</evidence>
<feature type="domain" description="ABC transporter" evidence="6">
    <location>
        <begin position="30"/>
        <end position="70"/>
    </location>
</feature>
<dbReference type="Gene3D" id="3.40.50.300">
    <property type="entry name" value="P-loop containing nucleotide triphosphate hydrolases"/>
    <property type="match status" value="1"/>
</dbReference>
<dbReference type="EMBL" id="JAGXOE010000007">
    <property type="protein sequence ID" value="MBS4100535.1"/>
    <property type="molecule type" value="Genomic_DNA"/>
</dbReference>
<evidence type="ECO:0000256" key="1">
    <source>
        <dbReference type="ARBA" id="ARBA00004202"/>
    </source>
</evidence>
<dbReference type="Proteomes" id="UP000676853">
    <property type="component" value="Unassembled WGS sequence"/>
</dbReference>
<dbReference type="Pfam" id="PF00005">
    <property type="entry name" value="ABC_tran"/>
    <property type="match status" value="1"/>
</dbReference>
<name>A0ABS5N8C6_TSUPA</name>
<reference evidence="7 8" key="1">
    <citation type="submission" date="2021-04" db="EMBL/GenBank/DDBJ databases">
        <title>Whole genome sequence analysis of a thiophenic sulfur metabolizing bacteria.</title>
        <authorList>
            <person name="Akhtar N."/>
            <person name="Akram J."/>
            <person name="Aslam A."/>
        </authorList>
    </citation>
    <scope>NUCLEOTIDE SEQUENCE [LARGE SCALE GENOMIC DNA]</scope>
    <source>
        <strain evidence="7 8">3OW</strain>
    </source>
</reference>
<keyword evidence="4 7" id="KW-0067">ATP-binding</keyword>
<dbReference type="SUPFAM" id="SSF52540">
    <property type="entry name" value="P-loop containing nucleoside triphosphate hydrolases"/>
    <property type="match status" value="1"/>
</dbReference>
<dbReference type="GO" id="GO:0005524">
    <property type="term" value="F:ATP binding"/>
    <property type="evidence" value="ECO:0007669"/>
    <property type="project" value="UniProtKB-KW"/>
</dbReference>
<organism evidence="7 8">
    <name type="scientific">Tsukamurella paurometabola</name>
    <name type="common">Corynebacterium paurometabolum</name>
    <dbReference type="NCBI Taxonomy" id="2061"/>
    <lineage>
        <taxon>Bacteria</taxon>
        <taxon>Bacillati</taxon>
        <taxon>Actinomycetota</taxon>
        <taxon>Actinomycetes</taxon>
        <taxon>Mycobacteriales</taxon>
        <taxon>Tsukamurellaceae</taxon>
        <taxon>Tsukamurella</taxon>
    </lineage>
</organism>